<feature type="compositionally biased region" description="Basic residues" evidence="3">
    <location>
        <begin position="421"/>
        <end position="430"/>
    </location>
</feature>
<evidence type="ECO:0000313" key="5">
    <source>
        <dbReference type="EMBL" id="CAJ0951500.1"/>
    </source>
</evidence>
<keyword evidence="4" id="KW-0812">Transmembrane</keyword>
<sequence length="544" mass="59715">MSSGWQEAAAQQAEEVSSRLRQLLITGLGLLRSELGLELGLEPQRYPAWVFLAVPVSLGLLFLLLLLHCATSRGPPSSKRPAPQEKELPRPPLPSKAVKVEEPKKKSRKKPADKAKPNGRPVELSEEVLIPAVKKESPKQASDADKKNEKLKKNKKKPKADTKPTQPSSNQDKKEAEEGNWETKISNKEKRQQRKRDKGADVDTVPDTESFTVVSTQSANIRKAKGPSEASALNGSSWNEKPTKVIPAQQVEEKWVPPSNTAGKKKAEPCTWNQDNVDANGKDWSAPWGERSLFPGIATWSNVDARVNSSEKRPPFSTMGLNNAVSAGVNDSVPAASVTEKQWDVTPAEPSADDEWSGLNGLNSSDPSSDWNAPAEEWGNYGEEEPALSPQTEEPEQEVPKVSDDDKEKDEQSAQTSAGSKAKKKKKKKKKQEESGSPTQEAESTRDAGEDYKEDSVPPPVIPTVVVKNNELKEKPEKRQHTVLTEAPIIHKGEKSSGQAQQPQEPNASVPKQNSAPPPSQAKSEESWESPKQVKKKKKARRET</sequence>
<comment type="subcellular location">
    <subcellularLocation>
        <location evidence="1">Nucleus</location>
    </subcellularLocation>
</comment>
<feature type="transmembrane region" description="Helical" evidence="4">
    <location>
        <begin position="48"/>
        <end position="70"/>
    </location>
</feature>
<dbReference type="InterPro" id="IPR052305">
    <property type="entry name" value="TransReg_TumorExp"/>
</dbReference>
<feature type="compositionally biased region" description="Basic and acidic residues" evidence="3">
    <location>
        <begin position="133"/>
        <end position="148"/>
    </location>
</feature>
<name>A0ABN9LV15_9NEOB</name>
<reference evidence="5" key="1">
    <citation type="submission" date="2023-07" db="EMBL/GenBank/DDBJ databases">
        <authorList>
            <person name="Stuckert A."/>
        </authorList>
    </citation>
    <scope>NUCLEOTIDE SEQUENCE</scope>
</reference>
<dbReference type="PANTHER" id="PTHR23251">
    <property type="entry name" value="LYSINE-RICH CEACAM1 CO-ISOLATED PROTEIN LYRIC PROTEIN"/>
    <property type="match status" value="1"/>
</dbReference>
<feature type="compositionally biased region" description="Basic and acidic residues" evidence="3">
    <location>
        <begin position="98"/>
        <end position="116"/>
    </location>
</feature>
<dbReference type="Pfam" id="PF15686">
    <property type="entry name" value="LYRIC"/>
    <property type="match status" value="2"/>
</dbReference>
<comment type="caution">
    <text evidence="5">The sequence shown here is derived from an EMBL/GenBank/DDBJ whole genome shotgun (WGS) entry which is preliminary data.</text>
</comment>
<feature type="compositionally biased region" description="Basic residues" evidence="3">
    <location>
        <begin position="149"/>
        <end position="158"/>
    </location>
</feature>
<keyword evidence="4" id="KW-1133">Transmembrane helix</keyword>
<feature type="compositionally biased region" description="Polar residues" evidence="3">
    <location>
        <begin position="496"/>
        <end position="515"/>
    </location>
</feature>
<dbReference type="PANTHER" id="PTHR23251:SF0">
    <property type="entry name" value="PROTEIN LYRIC"/>
    <property type="match status" value="1"/>
</dbReference>
<dbReference type="EMBL" id="CAUEEQ010033304">
    <property type="protein sequence ID" value="CAJ0951500.1"/>
    <property type="molecule type" value="Genomic_DNA"/>
</dbReference>
<organism evidence="5 6">
    <name type="scientific">Ranitomeya imitator</name>
    <name type="common">mimic poison frog</name>
    <dbReference type="NCBI Taxonomy" id="111125"/>
    <lineage>
        <taxon>Eukaryota</taxon>
        <taxon>Metazoa</taxon>
        <taxon>Chordata</taxon>
        <taxon>Craniata</taxon>
        <taxon>Vertebrata</taxon>
        <taxon>Euteleostomi</taxon>
        <taxon>Amphibia</taxon>
        <taxon>Batrachia</taxon>
        <taxon>Anura</taxon>
        <taxon>Neobatrachia</taxon>
        <taxon>Hyloidea</taxon>
        <taxon>Dendrobatidae</taxon>
        <taxon>Dendrobatinae</taxon>
        <taxon>Ranitomeya</taxon>
    </lineage>
</organism>
<feature type="compositionally biased region" description="Polar residues" evidence="3">
    <location>
        <begin position="207"/>
        <end position="220"/>
    </location>
</feature>
<evidence type="ECO:0000256" key="1">
    <source>
        <dbReference type="ARBA" id="ARBA00004123"/>
    </source>
</evidence>
<feature type="compositionally biased region" description="Basic and acidic residues" evidence="3">
    <location>
        <begin position="443"/>
        <end position="456"/>
    </location>
</feature>
<feature type="compositionally biased region" description="Polar residues" evidence="3">
    <location>
        <begin position="231"/>
        <end position="240"/>
    </location>
</feature>
<proteinExistence type="predicted"/>
<feature type="compositionally biased region" description="Basic and acidic residues" evidence="3">
    <location>
        <begin position="398"/>
        <end position="412"/>
    </location>
</feature>
<evidence type="ECO:0008006" key="7">
    <source>
        <dbReference type="Google" id="ProtNLM"/>
    </source>
</evidence>
<evidence type="ECO:0000256" key="3">
    <source>
        <dbReference type="SAM" id="MobiDB-lite"/>
    </source>
</evidence>
<evidence type="ECO:0000256" key="2">
    <source>
        <dbReference type="ARBA" id="ARBA00023242"/>
    </source>
</evidence>
<dbReference type="Proteomes" id="UP001176940">
    <property type="component" value="Unassembled WGS sequence"/>
</dbReference>
<feature type="compositionally biased region" description="Polar residues" evidence="3">
    <location>
        <begin position="360"/>
        <end position="371"/>
    </location>
</feature>
<protein>
    <recommendedName>
        <fullName evidence="7">Metadherin</fullName>
    </recommendedName>
</protein>
<feature type="region of interest" description="Disordered" evidence="3">
    <location>
        <begin position="307"/>
        <end position="544"/>
    </location>
</feature>
<dbReference type="InterPro" id="IPR031402">
    <property type="entry name" value="LYRIC"/>
</dbReference>
<feature type="region of interest" description="Disordered" evidence="3">
    <location>
        <begin position="73"/>
        <end position="285"/>
    </location>
</feature>
<keyword evidence="4" id="KW-0472">Membrane</keyword>
<evidence type="ECO:0000256" key="4">
    <source>
        <dbReference type="SAM" id="Phobius"/>
    </source>
</evidence>
<accession>A0ABN9LV15</accession>
<evidence type="ECO:0000313" key="6">
    <source>
        <dbReference type="Proteomes" id="UP001176940"/>
    </source>
</evidence>
<keyword evidence="6" id="KW-1185">Reference proteome</keyword>
<keyword evidence="2" id="KW-0539">Nucleus</keyword>
<feature type="compositionally biased region" description="Basic and acidic residues" evidence="3">
    <location>
        <begin position="470"/>
        <end position="480"/>
    </location>
</feature>
<feature type="compositionally biased region" description="Basic residues" evidence="3">
    <location>
        <begin position="533"/>
        <end position="544"/>
    </location>
</feature>
<gene>
    <name evidence="5" type="ORF">RIMI_LOCUS13470324</name>
</gene>